<reference evidence="7" key="1">
    <citation type="journal article" date="2017" name="Plant J.">
        <title>The pomegranate (Punica granatum L.) genome and the genomics of punicalagin biosynthesis.</title>
        <authorList>
            <person name="Qin G."/>
            <person name="Xu C."/>
            <person name="Ming R."/>
            <person name="Tang H."/>
            <person name="Guyot R."/>
            <person name="Kramer E.M."/>
            <person name="Hu Y."/>
            <person name="Yi X."/>
            <person name="Qi Y."/>
            <person name="Xu X."/>
            <person name="Gao Z."/>
            <person name="Pan H."/>
            <person name="Jian J."/>
            <person name="Tian Y."/>
            <person name="Yue Z."/>
            <person name="Xu Y."/>
        </authorList>
    </citation>
    <scope>NUCLEOTIDE SEQUENCE [LARGE SCALE GENOMIC DNA]</scope>
    <source>
        <strain evidence="7">cv. Dabenzi</strain>
    </source>
</reference>
<dbReference type="PANTHER" id="PTHR31042">
    <property type="entry name" value="CORE-2/I-BRANCHING BETA-1,6-N-ACETYLGLUCOSAMINYLTRANSFERASE FAMILY PROTEIN-RELATED"/>
    <property type="match status" value="1"/>
</dbReference>
<sequence length="394" mass="45486">MAEKHSRLVTLLQILSILVVFVAGVVIGLAATSHINQYFGSKPELIFFMNRGSVSPASPIHEENCTVPICPVFVPRACDCPDCSSMDTYLHPRNLTHGMSDTELFWRAAMVSRQGKYPFARVPRVAFMFLTRGPLPMLPLWEKFFEGQKRDLYSIYVHALPGYELNVSRDSPFHGRQIPSQNVQWGTVELFDAEKRLLGNALLDFSNERFVLLSESCIPIYNFSTIYNYLTGSKHSFVDSYDEPTRYGRGRYSRNMLPHIHLRHWRKGSQWFELNRDLATYIVSDTKFYSLFRRFCKPACYPDEHYIPTYLNMFHGLKNSNRSVTWVDWSFRAPHPATFEKANITADFIRSIRSSGSHCLYNSRTTHICYLFARKFAPSTLGPLLELSSAFMEF</sequence>
<reference evidence="9" key="4">
    <citation type="submission" date="2025-04" db="UniProtKB">
        <authorList>
            <consortium name="RefSeq"/>
        </authorList>
    </citation>
    <scope>IDENTIFICATION</scope>
    <source>
        <tissue evidence="9">Leaf</tissue>
    </source>
</reference>
<evidence type="ECO:0000256" key="2">
    <source>
        <dbReference type="ARBA" id="ARBA00022676"/>
    </source>
</evidence>
<dbReference type="OrthoDB" id="191334at2759"/>
<dbReference type="GO" id="GO:0016757">
    <property type="term" value="F:glycosyltransferase activity"/>
    <property type="evidence" value="ECO:0007669"/>
    <property type="project" value="UniProtKB-KW"/>
</dbReference>
<accession>A0A218X2T2</accession>
<evidence type="ECO:0000313" key="9">
    <source>
        <dbReference type="RefSeq" id="XP_031381356.1"/>
    </source>
</evidence>
<evidence type="ECO:0000256" key="1">
    <source>
        <dbReference type="ARBA" id="ARBA00004606"/>
    </source>
</evidence>
<proteinExistence type="predicted"/>
<gene>
    <name evidence="9" type="primary">LOC116196004</name>
    <name evidence="6" type="ORF">CDL15_Pgr003480</name>
</gene>
<evidence type="ECO:0000256" key="3">
    <source>
        <dbReference type="ARBA" id="ARBA00022679"/>
    </source>
</evidence>
<comment type="subcellular location">
    <subcellularLocation>
        <location evidence="1">Membrane</location>
        <topology evidence="1">Single-pass type II membrane protein</topology>
    </subcellularLocation>
</comment>
<evidence type="ECO:0000313" key="8">
    <source>
        <dbReference type="Proteomes" id="UP000515151"/>
    </source>
</evidence>
<evidence type="ECO:0000313" key="7">
    <source>
        <dbReference type="Proteomes" id="UP000197138"/>
    </source>
</evidence>
<reference evidence="6" key="2">
    <citation type="submission" date="2017-06" db="EMBL/GenBank/DDBJ databases">
        <title>The pomegranate genome and the genomics of punicalagin biosynthesis.</title>
        <authorList>
            <person name="Xu C."/>
        </authorList>
    </citation>
    <scope>NUCLEOTIDE SEQUENCE [LARGE SCALE GENOMIC DNA]</scope>
    <source>
        <tissue evidence="6">Fresh leaf</tissue>
    </source>
</reference>
<evidence type="ECO:0000256" key="5">
    <source>
        <dbReference type="ARBA" id="ARBA00023180"/>
    </source>
</evidence>
<keyword evidence="8" id="KW-1185">Reference proteome</keyword>
<organism evidence="6 7">
    <name type="scientific">Punica granatum</name>
    <name type="common">Pomegranate</name>
    <dbReference type="NCBI Taxonomy" id="22663"/>
    <lineage>
        <taxon>Eukaryota</taxon>
        <taxon>Viridiplantae</taxon>
        <taxon>Streptophyta</taxon>
        <taxon>Embryophyta</taxon>
        <taxon>Tracheophyta</taxon>
        <taxon>Spermatophyta</taxon>
        <taxon>Magnoliopsida</taxon>
        <taxon>eudicotyledons</taxon>
        <taxon>Gunneridae</taxon>
        <taxon>Pentapetalae</taxon>
        <taxon>rosids</taxon>
        <taxon>malvids</taxon>
        <taxon>Myrtales</taxon>
        <taxon>Lythraceae</taxon>
        <taxon>Punica</taxon>
    </lineage>
</organism>
<keyword evidence="4" id="KW-0472">Membrane</keyword>
<dbReference type="InterPro" id="IPR003406">
    <property type="entry name" value="Glyco_trans_14"/>
</dbReference>
<protein>
    <submittedName>
        <fullName evidence="9">Glycosyltransferase BC10</fullName>
    </submittedName>
</protein>
<dbReference type="AlphaFoldDB" id="A0A218X2T2"/>
<dbReference type="Proteomes" id="UP000515151">
    <property type="component" value="Chromosome 2"/>
</dbReference>
<keyword evidence="5" id="KW-0325">Glycoprotein</keyword>
<dbReference type="Pfam" id="PF02485">
    <property type="entry name" value="Branch"/>
    <property type="match status" value="1"/>
</dbReference>
<dbReference type="EMBL" id="MTKT01002492">
    <property type="protein sequence ID" value="OWM79307.1"/>
    <property type="molecule type" value="Genomic_DNA"/>
</dbReference>
<dbReference type="GO" id="GO:0016020">
    <property type="term" value="C:membrane"/>
    <property type="evidence" value="ECO:0007669"/>
    <property type="project" value="UniProtKB-SubCell"/>
</dbReference>
<dbReference type="PANTHER" id="PTHR31042:SF3">
    <property type="entry name" value="OS08G0110400 PROTEIN"/>
    <property type="match status" value="1"/>
</dbReference>
<keyword evidence="3" id="KW-0808">Transferase</keyword>
<keyword evidence="2" id="KW-0328">Glycosyltransferase</keyword>
<dbReference type="Proteomes" id="UP000197138">
    <property type="component" value="Unassembled WGS sequence"/>
</dbReference>
<dbReference type="RefSeq" id="XP_031381356.1">
    <property type="nucleotide sequence ID" value="XM_031525496.1"/>
</dbReference>
<evidence type="ECO:0000313" key="6">
    <source>
        <dbReference type="EMBL" id="OWM79307.1"/>
    </source>
</evidence>
<name>A0A218X2T2_PUNGR</name>
<evidence type="ECO:0000256" key="4">
    <source>
        <dbReference type="ARBA" id="ARBA00023136"/>
    </source>
</evidence>
<reference evidence="8" key="3">
    <citation type="journal article" date="2020" name="Plant Biotechnol. J.">
        <title>The pomegranate (Punica granatum L.) draft genome dissects genetic divergence between soft- and hard-seeded cultivars.</title>
        <authorList>
            <person name="Luo X."/>
            <person name="Li H."/>
            <person name="Wu Z."/>
            <person name="Yao W."/>
            <person name="Zhao P."/>
            <person name="Cao D."/>
            <person name="Yu H."/>
            <person name="Li K."/>
            <person name="Poudel K."/>
            <person name="Zhao D."/>
            <person name="Zhang F."/>
            <person name="Xia X."/>
            <person name="Chen L."/>
            <person name="Wang Q."/>
            <person name="Jing D."/>
            <person name="Cao S."/>
        </authorList>
    </citation>
    <scope>NUCLEOTIDE SEQUENCE [LARGE SCALE GENOMIC DNA]</scope>
</reference>
<dbReference type="InterPro" id="IPR044174">
    <property type="entry name" value="BC10-like"/>
</dbReference>
<dbReference type="GeneID" id="116196004"/>